<dbReference type="Gene3D" id="3.40.50.1240">
    <property type="entry name" value="Phosphoglycerate mutase-like"/>
    <property type="match status" value="1"/>
</dbReference>
<evidence type="ECO:0000313" key="3">
    <source>
        <dbReference type="EMBL" id="KAF4119578.1"/>
    </source>
</evidence>
<dbReference type="GO" id="GO:0005829">
    <property type="term" value="C:cytosol"/>
    <property type="evidence" value="ECO:0007669"/>
    <property type="project" value="TreeGrafter"/>
</dbReference>
<gene>
    <name evidence="3" type="ORF">GMORB2_4708</name>
</gene>
<keyword evidence="4" id="KW-1185">Reference proteome</keyword>
<dbReference type="GeneID" id="55970936"/>
<dbReference type="PANTHER" id="PTHR46517:SF1">
    <property type="entry name" value="FRUCTOSE-2,6-BISPHOSPHATASE TIGAR"/>
    <property type="match status" value="1"/>
</dbReference>
<dbReference type="Pfam" id="PF00300">
    <property type="entry name" value="His_Phos_1"/>
    <property type="match status" value="1"/>
</dbReference>
<proteinExistence type="predicted"/>
<evidence type="ECO:0000256" key="2">
    <source>
        <dbReference type="PIRSR" id="PIRSR613078-2"/>
    </source>
</evidence>
<dbReference type="PROSITE" id="PS00175">
    <property type="entry name" value="PG_MUTASE"/>
    <property type="match status" value="1"/>
</dbReference>
<dbReference type="InterPro" id="IPR051695">
    <property type="entry name" value="Phosphoglycerate_Mutase"/>
</dbReference>
<feature type="binding site" evidence="2">
    <location>
        <position position="59"/>
    </location>
    <ligand>
        <name>substrate</name>
    </ligand>
</feature>
<dbReference type="CDD" id="cd07067">
    <property type="entry name" value="HP_PGM_like"/>
    <property type="match status" value="1"/>
</dbReference>
<dbReference type="InterPro" id="IPR013078">
    <property type="entry name" value="His_Pase_superF_clade-1"/>
</dbReference>
<keyword evidence="1" id="KW-0378">Hydrolase</keyword>
<dbReference type="SUPFAM" id="SSF53254">
    <property type="entry name" value="Phosphoglycerate mutase-like"/>
    <property type="match status" value="1"/>
</dbReference>
<accession>A0A9P4YPY4</accession>
<dbReference type="GO" id="GO:0045820">
    <property type="term" value="P:negative regulation of glycolytic process"/>
    <property type="evidence" value="ECO:0007669"/>
    <property type="project" value="TreeGrafter"/>
</dbReference>
<sequence>MRLFLIRHGETVDNVASVYAGSLDSALTSHGVIQARLLASHLAEHAPADTHILSSDLQRAVKTAEAIRDSRRYCAGDDEGARQIQIVSLIREKDFGSDEGVRIGSRMPCGDSESVESMNERVDSFLDNHILPLCHRSSADHGVAVVAHGIILGVLFRRLRHRLPSGAVTSATTDIDLSLSPSWGNTGYLEATLSWSDSEQEASWSAMKLVIHRINSLGHLRGLRKTRGGIGSARFDSGQRTMDSFFAPKKRKLADAPSNRPVLKYYVWKNLSNRCLKSSLNQS</sequence>
<dbReference type="GO" id="GO:0043456">
    <property type="term" value="P:regulation of pentose-phosphate shunt"/>
    <property type="evidence" value="ECO:0007669"/>
    <property type="project" value="TreeGrafter"/>
</dbReference>
<evidence type="ECO:0000256" key="1">
    <source>
        <dbReference type="ARBA" id="ARBA00022801"/>
    </source>
</evidence>
<dbReference type="InterPro" id="IPR029033">
    <property type="entry name" value="His_PPase_superfam"/>
</dbReference>
<protein>
    <submittedName>
        <fullName evidence="3">Broad specificity phosphatase PhoE</fullName>
    </submittedName>
</protein>
<dbReference type="Proteomes" id="UP000749293">
    <property type="component" value="Unassembled WGS sequence"/>
</dbReference>
<dbReference type="InterPro" id="IPR001345">
    <property type="entry name" value="PG/BPGM_mutase_AS"/>
</dbReference>
<reference evidence="3" key="1">
    <citation type="submission" date="2020-03" db="EMBL/GenBank/DDBJ databases">
        <title>Site-based positive gene gene selection in Geosmithia morbida across the United States reveals a broad range of putative effectors and factors for local host and environmental adapation.</title>
        <authorList>
            <person name="Onufrak A."/>
            <person name="Murdoch R.W."/>
            <person name="Gazis R."/>
            <person name="Huff M."/>
            <person name="Staton M."/>
            <person name="Klingeman W."/>
            <person name="Hadziabdic D."/>
        </authorList>
    </citation>
    <scope>NUCLEOTIDE SEQUENCE</scope>
    <source>
        <strain evidence="3">1262</strain>
    </source>
</reference>
<organism evidence="3 4">
    <name type="scientific">Geosmithia morbida</name>
    <dbReference type="NCBI Taxonomy" id="1094350"/>
    <lineage>
        <taxon>Eukaryota</taxon>
        <taxon>Fungi</taxon>
        <taxon>Dikarya</taxon>
        <taxon>Ascomycota</taxon>
        <taxon>Pezizomycotina</taxon>
        <taxon>Sordariomycetes</taxon>
        <taxon>Hypocreomycetidae</taxon>
        <taxon>Hypocreales</taxon>
        <taxon>Bionectriaceae</taxon>
        <taxon>Geosmithia</taxon>
    </lineage>
</organism>
<comment type="caution">
    <text evidence="3">The sequence shown here is derived from an EMBL/GenBank/DDBJ whole genome shotgun (WGS) entry which is preliminary data.</text>
</comment>
<feature type="binding site" evidence="2">
    <location>
        <begin position="7"/>
        <end position="14"/>
    </location>
    <ligand>
        <name>substrate</name>
    </ligand>
</feature>
<dbReference type="RefSeq" id="XP_035318230.1">
    <property type="nucleotide sequence ID" value="XM_035466682.1"/>
</dbReference>
<dbReference type="EMBL" id="JAANYQ010000023">
    <property type="protein sequence ID" value="KAF4119578.1"/>
    <property type="molecule type" value="Genomic_DNA"/>
</dbReference>
<dbReference type="AlphaFoldDB" id="A0A9P4YPY4"/>
<dbReference type="GO" id="GO:0004331">
    <property type="term" value="F:fructose-2,6-bisphosphate 2-phosphatase activity"/>
    <property type="evidence" value="ECO:0007669"/>
    <property type="project" value="TreeGrafter"/>
</dbReference>
<dbReference type="OrthoDB" id="354304at2759"/>
<dbReference type="SMART" id="SM00855">
    <property type="entry name" value="PGAM"/>
    <property type="match status" value="1"/>
</dbReference>
<dbReference type="PANTHER" id="PTHR46517">
    <property type="entry name" value="FRUCTOSE-2,6-BISPHOSPHATASE TIGAR"/>
    <property type="match status" value="1"/>
</dbReference>
<evidence type="ECO:0000313" key="4">
    <source>
        <dbReference type="Proteomes" id="UP000749293"/>
    </source>
</evidence>
<name>A0A9P4YPY4_9HYPO</name>